<gene>
    <name evidence="1" type="ORF">BN1050_02442</name>
</gene>
<dbReference type="PATRIC" id="fig|1461583.4.peg.2359"/>
<evidence type="ECO:0000313" key="1">
    <source>
        <dbReference type="EMBL" id="CEA05397.1"/>
    </source>
</evidence>
<sequence length="92" mass="10457">MFLSFFTDALFTTTDFYMSMMLLFIVLTLTLILTSHATQLVYTQHVTVQNMTTQQTQHSSAPFIYNADVKSWLALTFKRSAQPDDEADSSCS</sequence>
<dbReference type="HOGENOM" id="CLU_2409734_0_0_9"/>
<reference evidence="1" key="1">
    <citation type="submission" date="2014-07" db="EMBL/GenBank/DDBJ databases">
        <authorList>
            <person name="Urmite Genomes Urmite Genomes"/>
        </authorList>
    </citation>
    <scope>NUCLEOTIDE SEQUENCE</scope>
    <source>
        <strain evidence="1">13S34_air</strain>
    </source>
</reference>
<dbReference type="EMBL" id="LN483077">
    <property type="protein sequence ID" value="CEA05397.1"/>
    <property type="molecule type" value="Genomic_DNA"/>
</dbReference>
<accession>A0A078MIZ9</accession>
<organism evidence="1">
    <name type="scientific">Metalysinibacillus saudimassiliensis</name>
    <dbReference type="NCBI Taxonomy" id="1461583"/>
    <lineage>
        <taxon>Bacteria</taxon>
        <taxon>Bacillati</taxon>
        <taxon>Bacillota</taxon>
        <taxon>Bacilli</taxon>
        <taxon>Bacillales</taxon>
        <taxon>Caryophanaceae</taxon>
        <taxon>Metalysinibacillus</taxon>
    </lineage>
</organism>
<dbReference type="AlphaFoldDB" id="A0A078MIZ9"/>
<proteinExistence type="predicted"/>
<protein>
    <submittedName>
        <fullName evidence="1">Uncharacterized protein</fullName>
    </submittedName>
</protein>
<name>A0A078MIZ9_9BACL</name>